<dbReference type="Pfam" id="PF14223">
    <property type="entry name" value="Retrotran_gag_2"/>
    <property type="match status" value="1"/>
</dbReference>
<gene>
    <name evidence="2" type="ORF">PHAVU_003G074900g</name>
</gene>
<dbReference type="PANTHER" id="PTHR47481">
    <property type="match status" value="1"/>
</dbReference>
<evidence type="ECO:0000313" key="2">
    <source>
        <dbReference type="EMBL" id="ESW25900.1"/>
    </source>
</evidence>
<dbReference type="OrthoDB" id="1745344at2759"/>
<accession>V7C9E9</accession>
<dbReference type="EMBL" id="CM002290">
    <property type="protein sequence ID" value="ESW25900.1"/>
    <property type="molecule type" value="Genomic_DNA"/>
</dbReference>
<protein>
    <recommendedName>
        <fullName evidence="4">Retrovirus-related Pol polyprotein from transposon TNT 1-94</fullName>
    </recommendedName>
</protein>
<reference evidence="3" key="1">
    <citation type="journal article" date="2014" name="Nat. Genet.">
        <title>A reference genome for common bean and genome-wide analysis of dual domestications.</title>
        <authorList>
            <person name="Schmutz J."/>
            <person name="McClean P.E."/>
            <person name="Mamidi S."/>
            <person name="Wu G.A."/>
            <person name="Cannon S.B."/>
            <person name="Grimwood J."/>
            <person name="Jenkins J."/>
            <person name="Shu S."/>
            <person name="Song Q."/>
            <person name="Chavarro C."/>
            <person name="Torres-Torres M."/>
            <person name="Geffroy V."/>
            <person name="Moghaddam S.M."/>
            <person name="Gao D."/>
            <person name="Abernathy B."/>
            <person name="Barry K."/>
            <person name="Blair M."/>
            <person name="Brick M.A."/>
            <person name="Chovatia M."/>
            <person name="Gepts P."/>
            <person name="Goodstein D.M."/>
            <person name="Gonzales M."/>
            <person name="Hellsten U."/>
            <person name="Hyten D.L."/>
            <person name="Jia G."/>
            <person name="Kelly J.D."/>
            <person name="Kudrna D."/>
            <person name="Lee R."/>
            <person name="Richard M.M."/>
            <person name="Miklas P.N."/>
            <person name="Osorno J.M."/>
            <person name="Rodrigues J."/>
            <person name="Thareau V."/>
            <person name="Urrea C.A."/>
            <person name="Wang M."/>
            <person name="Yu Y."/>
            <person name="Zhang M."/>
            <person name="Wing R.A."/>
            <person name="Cregan P.B."/>
            <person name="Rokhsar D.S."/>
            <person name="Jackson S.A."/>
        </authorList>
    </citation>
    <scope>NUCLEOTIDE SEQUENCE [LARGE SCALE GENOMIC DNA]</scope>
    <source>
        <strain evidence="3">cv. G19833</strain>
    </source>
</reference>
<dbReference type="OMA" id="PQEYDIV"/>
<evidence type="ECO:0000256" key="1">
    <source>
        <dbReference type="SAM" id="SignalP"/>
    </source>
</evidence>
<feature type="non-terminal residue" evidence="2">
    <location>
        <position position="1"/>
    </location>
</feature>
<organism evidence="2 3">
    <name type="scientific">Phaseolus vulgaris</name>
    <name type="common">Kidney bean</name>
    <name type="synonym">French bean</name>
    <dbReference type="NCBI Taxonomy" id="3885"/>
    <lineage>
        <taxon>Eukaryota</taxon>
        <taxon>Viridiplantae</taxon>
        <taxon>Streptophyta</taxon>
        <taxon>Embryophyta</taxon>
        <taxon>Tracheophyta</taxon>
        <taxon>Spermatophyta</taxon>
        <taxon>Magnoliopsida</taxon>
        <taxon>eudicotyledons</taxon>
        <taxon>Gunneridae</taxon>
        <taxon>Pentapetalae</taxon>
        <taxon>rosids</taxon>
        <taxon>fabids</taxon>
        <taxon>Fabales</taxon>
        <taxon>Fabaceae</taxon>
        <taxon>Papilionoideae</taxon>
        <taxon>50 kb inversion clade</taxon>
        <taxon>NPAAA clade</taxon>
        <taxon>indigoferoid/millettioid clade</taxon>
        <taxon>Phaseoleae</taxon>
        <taxon>Phaseolus</taxon>
    </lineage>
</organism>
<name>V7C9E9_PHAVU</name>
<dbReference type="PANTHER" id="PTHR47481:SF22">
    <property type="entry name" value="RETROTRANSPOSON GAG DOMAIN-CONTAINING PROTEIN"/>
    <property type="match status" value="1"/>
</dbReference>
<dbReference type="Proteomes" id="UP000000226">
    <property type="component" value="Chromosome 3"/>
</dbReference>
<keyword evidence="3" id="KW-1185">Reference proteome</keyword>
<feature type="signal peptide" evidence="1">
    <location>
        <begin position="1"/>
        <end position="17"/>
    </location>
</feature>
<sequence>SSLSSFILSCILGCASSYEVWDKMHAYFLHKTRRKARYFRFELHHSSLDNCMLIRLLSHIKSLIDCLRSVREPVALKEYLDLILEGLPQEYDIVITLVNSESDVITIEEVEGFIIA</sequence>
<dbReference type="AlphaFoldDB" id="V7C9E9"/>
<feature type="chain" id="PRO_5004757510" description="Retrovirus-related Pol polyprotein from transposon TNT 1-94" evidence="1">
    <location>
        <begin position="18"/>
        <end position="116"/>
    </location>
</feature>
<dbReference type="Gramene" id="ESW25900">
    <property type="protein sequence ID" value="ESW25900"/>
    <property type="gene ID" value="PHAVU_003G074900g"/>
</dbReference>
<keyword evidence="1" id="KW-0732">Signal</keyword>
<proteinExistence type="predicted"/>
<evidence type="ECO:0000313" key="3">
    <source>
        <dbReference type="Proteomes" id="UP000000226"/>
    </source>
</evidence>
<dbReference type="STRING" id="3885.V7C9E9"/>
<evidence type="ECO:0008006" key="4">
    <source>
        <dbReference type="Google" id="ProtNLM"/>
    </source>
</evidence>